<evidence type="ECO:0000256" key="1">
    <source>
        <dbReference type="SAM" id="SignalP"/>
    </source>
</evidence>
<keyword evidence="1" id="KW-0732">Signal</keyword>
<organism evidence="2">
    <name type="scientific">Lacrimispora sp. BS-2</name>
    <dbReference type="NCBI Taxonomy" id="3151850"/>
    <lineage>
        <taxon>Bacteria</taxon>
        <taxon>Bacillati</taxon>
        <taxon>Bacillota</taxon>
        <taxon>Clostridia</taxon>
        <taxon>Lachnospirales</taxon>
        <taxon>Lachnospiraceae</taxon>
        <taxon>Lacrimispora</taxon>
    </lineage>
</organism>
<gene>
    <name evidence="2" type="ORF">ABFV83_01395</name>
</gene>
<sequence length="188" mass="21499">MFSMSKKVRKWSTLLMLVMSISMLFGVTAMASDDGKCEKALNYSNDNQVLSRANGYPSEVKINQLKVYPANVDTQKAYTDGYYTSSGPTDNQWLSTYIGSKTTQDYKKNNCNGFYIELYTSNYSVANRYEALDGNNVVKKGTSTWKIDFFVRTKYKTGDYDYARWEVDFYGTKNQGFPLYGSIYVKSN</sequence>
<dbReference type="EMBL" id="CP157940">
    <property type="protein sequence ID" value="XBS54469.1"/>
    <property type="molecule type" value="Genomic_DNA"/>
</dbReference>
<dbReference type="AlphaFoldDB" id="A0AAU7PQD7"/>
<reference evidence="2" key="1">
    <citation type="submission" date="2024-06" db="EMBL/GenBank/DDBJ databases">
        <title>Lacrimispora cavernae sp. nov., a novel anaerobe isolated from bat guano pile inside a cave.</title>
        <authorList>
            <person name="Miller S.L."/>
            <person name="Lu N."/>
            <person name="King J."/>
            <person name="Sankaranarayanan K."/>
            <person name="Lawson P.A."/>
        </authorList>
    </citation>
    <scope>NUCLEOTIDE SEQUENCE</scope>
    <source>
        <strain evidence="2">BS-2</strain>
    </source>
</reference>
<feature type="signal peptide" evidence="1">
    <location>
        <begin position="1"/>
        <end position="31"/>
    </location>
</feature>
<protein>
    <submittedName>
        <fullName evidence="2">Uncharacterized protein</fullName>
    </submittedName>
</protein>
<evidence type="ECO:0000313" key="2">
    <source>
        <dbReference type="EMBL" id="XBS54469.1"/>
    </source>
</evidence>
<proteinExistence type="predicted"/>
<feature type="chain" id="PRO_5043806484" evidence="1">
    <location>
        <begin position="32"/>
        <end position="188"/>
    </location>
</feature>
<dbReference type="RefSeq" id="WP_349947162.1">
    <property type="nucleotide sequence ID" value="NZ_CP157940.1"/>
</dbReference>
<name>A0AAU7PQD7_9FIRM</name>
<accession>A0AAU7PQD7</accession>